<evidence type="ECO:0000313" key="3">
    <source>
        <dbReference type="Proteomes" id="UP000642809"/>
    </source>
</evidence>
<gene>
    <name evidence="2" type="ORF">GCM10008106_10020</name>
</gene>
<reference evidence="2" key="2">
    <citation type="submission" date="2020-09" db="EMBL/GenBank/DDBJ databases">
        <authorList>
            <person name="Sun Q."/>
            <person name="Kim S."/>
        </authorList>
    </citation>
    <scope>NUCLEOTIDE SEQUENCE</scope>
    <source>
        <strain evidence="2">KCTC 23224</strain>
    </source>
</reference>
<dbReference type="InterPro" id="IPR002376">
    <property type="entry name" value="Formyl_transf_N"/>
</dbReference>
<dbReference type="Proteomes" id="UP000642809">
    <property type="component" value="Unassembled WGS sequence"/>
</dbReference>
<dbReference type="Gene3D" id="3.40.50.12230">
    <property type="match status" value="1"/>
</dbReference>
<sequence>MRIVILTTGLHGVASHHLKKLVEVKDVEIVSVIYNANTKVDVKKSRKRQVEKIKKIGLLGALNGIRMRQWYQSGIHKYLNIVNLEEICREYTLPFFRVESIQDPLLAELIGQQSIDLGLSLGNGYIPKRIFSLPRLGMLNIHHEELPAYQNAQSVLWQLYNKSKHTGYTIHQITSKIDEGDILYQEQVPIQFKDSLGETVSATYALLFEKSVEGLSKVLSDFDYFLSNSSPQGEGNKYTTPSLWQYLQIWINFQKLKKNNT</sequence>
<organism evidence="2 3">
    <name type="scientific">Mongoliitalea lutea</name>
    <dbReference type="NCBI Taxonomy" id="849756"/>
    <lineage>
        <taxon>Bacteria</taxon>
        <taxon>Pseudomonadati</taxon>
        <taxon>Bacteroidota</taxon>
        <taxon>Cytophagia</taxon>
        <taxon>Cytophagales</taxon>
        <taxon>Cyclobacteriaceae</taxon>
        <taxon>Mongoliitalea</taxon>
    </lineage>
</organism>
<reference evidence="2" key="1">
    <citation type="journal article" date="2014" name="Int. J. Syst. Evol. Microbiol.">
        <title>Complete genome sequence of Corynebacterium casei LMG S-19264T (=DSM 44701T), isolated from a smear-ripened cheese.</title>
        <authorList>
            <consortium name="US DOE Joint Genome Institute (JGI-PGF)"/>
            <person name="Walter F."/>
            <person name="Albersmeier A."/>
            <person name="Kalinowski J."/>
            <person name="Ruckert C."/>
        </authorList>
    </citation>
    <scope>NUCLEOTIDE SEQUENCE</scope>
    <source>
        <strain evidence="2">KCTC 23224</strain>
    </source>
</reference>
<dbReference type="RefSeq" id="WP_189579380.1">
    <property type="nucleotide sequence ID" value="NZ_BMYF01000005.1"/>
</dbReference>
<accession>A0A8J3G4J9</accession>
<proteinExistence type="predicted"/>
<comment type="caution">
    <text evidence="2">The sequence shown here is derived from an EMBL/GenBank/DDBJ whole genome shotgun (WGS) entry which is preliminary data.</text>
</comment>
<feature type="domain" description="Formyl transferase N-terminal" evidence="1">
    <location>
        <begin position="1"/>
        <end position="199"/>
    </location>
</feature>
<dbReference type="EMBL" id="BMYF01000005">
    <property type="protein sequence ID" value="GHB31300.1"/>
    <property type="molecule type" value="Genomic_DNA"/>
</dbReference>
<dbReference type="GO" id="GO:0004479">
    <property type="term" value="F:methionyl-tRNA formyltransferase activity"/>
    <property type="evidence" value="ECO:0007669"/>
    <property type="project" value="TreeGrafter"/>
</dbReference>
<dbReference type="SUPFAM" id="SSF53328">
    <property type="entry name" value="Formyltransferase"/>
    <property type="match status" value="1"/>
</dbReference>
<dbReference type="PANTHER" id="PTHR11138:SF5">
    <property type="entry name" value="METHIONYL-TRNA FORMYLTRANSFERASE, MITOCHONDRIAL"/>
    <property type="match status" value="1"/>
</dbReference>
<dbReference type="PANTHER" id="PTHR11138">
    <property type="entry name" value="METHIONYL-TRNA FORMYLTRANSFERASE"/>
    <property type="match status" value="1"/>
</dbReference>
<keyword evidence="3" id="KW-1185">Reference proteome</keyword>
<dbReference type="InterPro" id="IPR036477">
    <property type="entry name" value="Formyl_transf_N_sf"/>
</dbReference>
<name>A0A8J3G4J9_9BACT</name>
<dbReference type="Pfam" id="PF00551">
    <property type="entry name" value="Formyl_trans_N"/>
    <property type="match status" value="1"/>
</dbReference>
<dbReference type="AlphaFoldDB" id="A0A8J3G4J9"/>
<evidence type="ECO:0000259" key="1">
    <source>
        <dbReference type="Pfam" id="PF00551"/>
    </source>
</evidence>
<protein>
    <recommendedName>
        <fullName evidence="1">Formyl transferase N-terminal domain-containing protein</fullName>
    </recommendedName>
</protein>
<evidence type="ECO:0000313" key="2">
    <source>
        <dbReference type="EMBL" id="GHB31300.1"/>
    </source>
</evidence>